<keyword evidence="3" id="KW-1185">Reference proteome</keyword>
<reference evidence="2 3" key="1">
    <citation type="submission" date="2018-06" db="EMBL/GenBank/DDBJ databases">
        <title>Natronomonas sp. F16-60 a new haloarchaeon isolated from a solar saltern of Isla Cristina, Huelva, Spain.</title>
        <authorList>
            <person name="Duran-Viseras A."/>
            <person name="Sanchez-Porro C."/>
            <person name="Ventosa A."/>
        </authorList>
    </citation>
    <scope>NUCLEOTIDE SEQUENCE [LARGE SCALE GENOMIC DNA]</scope>
    <source>
        <strain evidence="2 3">F16-60</strain>
    </source>
</reference>
<comment type="caution">
    <text evidence="2">The sequence shown here is derived from an EMBL/GenBank/DDBJ whole genome shotgun (WGS) entry which is preliminary data.</text>
</comment>
<dbReference type="RefSeq" id="WP_144262564.1">
    <property type="nucleotide sequence ID" value="NZ_QMDX01000008.1"/>
</dbReference>
<dbReference type="InParanoid" id="A0A554N7K2"/>
<evidence type="ECO:0000313" key="3">
    <source>
        <dbReference type="Proteomes" id="UP000319894"/>
    </source>
</evidence>
<name>A0A554N7K2_9EURY</name>
<proteinExistence type="predicted"/>
<accession>A0A554N7K2</accession>
<sequence length="128" mass="13517">MPGEADVKGEPSVELDRVALGDDRSVATGGPDPTLAADVLELNREAAELVDTVEEELFREPVETATGGAVETATGGAVEVPDVADEVARRIRESDVPETATDELEALGPRGMLDFGSRRRRDVADDGE</sequence>
<gene>
    <name evidence="2" type="ORF">DP107_12865</name>
</gene>
<dbReference type="EMBL" id="QMDX01000008">
    <property type="protein sequence ID" value="TSD13377.1"/>
    <property type="molecule type" value="Genomic_DNA"/>
</dbReference>
<evidence type="ECO:0000313" key="2">
    <source>
        <dbReference type="EMBL" id="TSD13377.1"/>
    </source>
</evidence>
<protein>
    <submittedName>
        <fullName evidence="2">Uncharacterized protein</fullName>
    </submittedName>
</protein>
<dbReference type="Proteomes" id="UP000319894">
    <property type="component" value="Unassembled WGS sequence"/>
</dbReference>
<organism evidence="2 3">
    <name type="scientific">Haloglomus irregulare</name>
    <dbReference type="NCBI Taxonomy" id="2234134"/>
    <lineage>
        <taxon>Archaea</taxon>
        <taxon>Methanobacteriati</taxon>
        <taxon>Methanobacteriota</taxon>
        <taxon>Stenosarchaea group</taxon>
        <taxon>Halobacteria</taxon>
        <taxon>Halobacteriales</taxon>
        <taxon>Natronomonadaceae</taxon>
        <taxon>Haloglomus</taxon>
    </lineage>
</organism>
<feature type="region of interest" description="Disordered" evidence="1">
    <location>
        <begin position="107"/>
        <end position="128"/>
    </location>
</feature>
<dbReference type="AlphaFoldDB" id="A0A554N7K2"/>
<evidence type="ECO:0000256" key="1">
    <source>
        <dbReference type="SAM" id="MobiDB-lite"/>
    </source>
</evidence>